<dbReference type="Gene3D" id="3.30.70.1290">
    <property type="entry name" value="Transposase IS200-like"/>
    <property type="match status" value="1"/>
</dbReference>
<sequence length="97" mass="11010">MPRGPRLDAPGTLYHVMIRGIERGCIVYDDTDRSEFLKRLGILAKQSGTGMYAFSLANNHAHILLKSGPEGLSCFMCRLLSGYALQERHILNFWKKR</sequence>
<dbReference type="SUPFAM" id="SSF143422">
    <property type="entry name" value="Transposase IS200-like"/>
    <property type="match status" value="1"/>
</dbReference>
<gene>
    <name evidence="2" type="ordered locus">Cphamn1_0741</name>
</gene>
<dbReference type="GO" id="GO:0004803">
    <property type="term" value="F:transposase activity"/>
    <property type="evidence" value="ECO:0007669"/>
    <property type="project" value="InterPro"/>
</dbReference>
<organism evidence="2">
    <name type="scientific">Chlorobium phaeobacteroides (strain BS1)</name>
    <dbReference type="NCBI Taxonomy" id="331678"/>
    <lineage>
        <taxon>Bacteria</taxon>
        <taxon>Pseudomonadati</taxon>
        <taxon>Chlorobiota</taxon>
        <taxon>Chlorobiia</taxon>
        <taxon>Chlorobiales</taxon>
        <taxon>Chlorobiaceae</taxon>
        <taxon>Chlorobium/Pelodictyon group</taxon>
        <taxon>Chlorobium</taxon>
    </lineage>
</organism>
<dbReference type="PANTHER" id="PTHR34322">
    <property type="entry name" value="TRANSPOSASE, Y1_TNP DOMAIN-CONTAINING"/>
    <property type="match status" value="1"/>
</dbReference>
<dbReference type="STRING" id="331678.Cphamn1_0741"/>
<dbReference type="eggNOG" id="COG1943">
    <property type="taxonomic scope" value="Bacteria"/>
</dbReference>
<proteinExistence type="predicted"/>
<protein>
    <recommendedName>
        <fullName evidence="1">Transposase IS200-like domain-containing protein</fullName>
    </recommendedName>
</protein>
<dbReference type="SMART" id="SM01321">
    <property type="entry name" value="Y1_Tnp"/>
    <property type="match status" value="1"/>
</dbReference>
<reference evidence="2" key="1">
    <citation type="submission" date="2008-06" db="EMBL/GenBank/DDBJ databases">
        <title>Complete sequence of Chlorobium phaeobacteroides BS1.</title>
        <authorList>
            <consortium name="US DOE Joint Genome Institute"/>
            <person name="Lucas S."/>
            <person name="Copeland A."/>
            <person name="Lapidus A."/>
            <person name="Glavina del Rio T."/>
            <person name="Dalin E."/>
            <person name="Tice H."/>
            <person name="Bruce D."/>
            <person name="Goodwin L."/>
            <person name="Pitluck S."/>
            <person name="Schmutz J."/>
            <person name="Larimer F."/>
            <person name="Land M."/>
            <person name="Hauser L."/>
            <person name="Kyrpides N."/>
            <person name="Ovchinnikova G."/>
            <person name="Li T."/>
            <person name="Liu Z."/>
            <person name="Zhao F."/>
            <person name="Overmann J."/>
            <person name="Bryant D.A."/>
            <person name="Richardson P."/>
        </authorList>
    </citation>
    <scope>NUCLEOTIDE SEQUENCE [LARGE SCALE GENOMIC DNA]</scope>
    <source>
        <strain evidence="2">BS1</strain>
    </source>
</reference>
<evidence type="ECO:0000313" key="2">
    <source>
        <dbReference type="EMBL" id="ACE03694.1"/>
    </source>
</evidence>
<dbReference type="EMBL" id="CP001101">
    <property type="protein sequence ID" value="ACE03694.1"/>
    <property type="molecule type" value="Genomic_DNA"/>
</dbReference>
<dbReference type="GO" id="GO:0003677">
    <property type="term" value="F:DNA binding"/>
    <property type="evidence" value="ECO:0007669"/>
    <property type="project" value="InterPro"/>
</dbReference>
<dbReference type="InterPro" id="IPR002686">
    <property type="entry name" value="Transposase_17"/>
</dbReference>
<dbReference type="InterPro" id="IPR036515">
    <property type="entry name" value="Transposase_17_sf"/>
</dbReference>
<dbReference type="AlphaFoldDB" id="B3ENG4"/>
<evidence type="ECO:0000259" key="1">
    <source>
        <dbReference type="SMART" id="SM01321"/>
    </source>
</evidence>
<dbReference type="HOGENOM" id="CLU_068226_4_3_10"/>
<accession>B3ENG4</accession>
<dbReference type="OrthoDB" id="9788881at2"/>
<dbReference type="GO" id="GO:0006313">
    <property type="term" value="P:DNA transposition"/>
    <property type="evidence" value="ECO:0007669"/>
    <property type="project" value="InterPro"/>
</dbReference>
<feature type="domain" description="Transposase IS200-like" evidence="1">
    <location>
        <begin position="9"/>
        <end position="92"/>
    </location>
</feature>
<name>B3ENG4_CHLPB</name>
<dbReference type="KEGG" id="cpb:Cphamn1_0741"/>
<dbReference type="PANTHER" id="PTHR34322:SF2">
    <property type="entry name" value="TRANSPOSASE IS200-LIKE DOMAIN-CONTAINING PROTEIN"/>
    <property type="match status" value="1"/>
</dbReference>